<keyword evidence="4" id="KW-0762">Sugar transport</keyword>
<dbReference type="OrthoDB" id="9764327at2"/>
<sequence>MKKKNNFFAVLQKVGKSLMLPVSVLPAAGLMVAVSRMIEQGLGPDVVSQNVFLKVFVQVLFSGGLVVFENLPLIFAIGVAIGFTGGEAVSGLAALVGHVVLIRVLDIMSSAQNLSDPINMGVFSGIIIGIISAKVYQKYFKTQLHPILGFFAGKRLVPIIMVAVSAVLGIIFGIIWPPIQDGINYLGQVAINAQIGGFRLGGAIYAFGNRALIPTGLHHVFKTPFTTQFGQYVNPNTGEVFIGEIARFFAGDPTAGSITAAEYPLKIFGLPAAALAIYLTALPQNKKAIGGAMLTASLTSIITGITEPIEFAFMFVAPVLYLAHISLAFVGGMLMNMANVRLTETFTSSLIDYFVSISTGNAGNPFMLFPIGIVIFILYFVTFYFLIKKLDLKTPGREENKDLSENKTSASDKALAVLKALGDSENINHIDACITRLRLEVKDPSKVDKAKLKKLGSAGVLDVGGGSVQVIFGTEAESLKDEIKSLMNS</sequence>
<dbReference type="NCBIfam" id="TIGR00826">
    <property type="entry name" value="EIIB_glc"/>
    <property type="match status" value="1"/>
</dbReference>
<dbReference type="EMBL" id="LSFY01000001">
    <property type="protein sequence ID" value="KXZ40411.1"/>
    <property type="molecule type" value="Genomic_DNA"/>
</dbReference>
<evidence type="ECO:0000256" key="7">
    <source>
        <dbReference type="ARBA" id="ARBA00022692"/>
    </source>
</evidence>
<evidence type="ECO:0000256" key="1">
    <source>
        <dbReference type="ARBA" id="ARBA00004651"/>
    </source>
</evidence>
<reference evidence="16 18" key="2">
    <citation type="submission" date="2016-11" db="EMBL/GenBank/DDBJ databases">
        <authorList>
            <person name="Varghese N."/>
            <person name="Submissions S."/>
        </authorList>
    </citation>
    <scope>NUCLEOTIDE SEQUENCE [LARGE SCALE GENOMIC DNA]</scope>
    <source>
        <strain evidence="16 18">DSM 7308</strain>
    </source>
</reference>
<dbReference type="CDD" id="cd00212">
    <property type="entry name" value="PTS_IIB_glc"/>
    <property type="match status" value="1"/>
</dbReference>
<dbReference type="Pfam" id="PF00367">
    <property type="entry name" value="PTS_EIIB"/>
    <property type="match status" value="1"/>
</dbReference>
<keyword evidence="3" id="KW-1003">Cell membrane</keyword>
<dbReference type="InterPro" id="IPR001996">
    <property type="entry name" value="PTS_IIB_1"/>
</dbReference>
<evidence type="ECO:0000259" key="14">
    <source>
        <dbReference type="PROSITE" id="PS51103"/>
    </source>
</evidence>
<comment type="caution">
    <text evidence="15">The sequence shown here is derived from an EMBL/GenBank/DDBJ whole genome shotgun (WGS) entry which is preliminary data.</text>
</comment>
<dbReference type="PATRIC" id="fig|1121328.3.peg.1495"/>
<protein>
    <submittedName>
        <fullName evidence="15">PTS system, glucose-like IIB subunint</fullName>
        <ecNumber evidence="15">2.7.1.69</ecNumber>
    </submittedName>
</protein>
<organism evidence="15 17">
    <name type="scientific">Alkalithermobacter thermoalcaliphilus JW-YL-7 = DSM 7308</name>
    <dbReference type="NCBI Taxonomy" id="1121328"/>
    <lineage>
        <taxon>Bacteria</taxon>
        <taxon>Bacillati</taxon>
        <taxon>Bacillota</taxon>
        <taxon>Clostridia</taxon>
        <taxon>Peptostreptococcales</taxon>
        <taxon>Tepidibacteraceae</taxon>
        <taxon>Alkalithermobacter</taxon>
    </lineage>
</organism>
<evidence type="ECO:0000256" key="9">
    <source>
        <dbReference type="ARBA" id="ARBA00022989"/>
    </source>
</evidence>
<evidence type="ECO:0000313" key="18">
    <source>
        <dbReference type="Proteomes" id="UP000323392"/>
    </source>
</evidence>
<keyword evidence="18" id="KW-1185">Reference proteome</keyword>
<dbReference type="EC" id="2.7.1.69" evidence="15"/>
<evidence type="ECO:0000256" key="8">
    <source>
        <dbReference type="ARBA" id="ARBA00022777"/>
    </source>
</evidence>
<dbReference type="AlphaFoldDB" id="A0A150FS09"/>
<feature type="transmembrane region" description="Helical" evidence="12">
    <location>
        <begin position="311"/>
        <end position="330"/>
    </location>
</feature>
<proteinExistence type="predicted"/>
<evidence type="ECO:0000259" key="13">
    <source>
        <dbReference type="PROSITE" id="PS51098"/>
    </source>
</evidence>
<feature type="transmembrane region" description="Helical" evidence="12">
    <location>
        <begin position="156"/>
        <end position="176"/>
    </location>
</feature>
<feature type="transmembrane region" description="Helical" evidence="12">
    <location>
        <begin position="263"/>
        <end position="281"/>
    </location>
</feature>
<dbReference type="EMBL" id="FRBG01000001">
    <property type="protein sequence ID" value="SHK33654.1"/>
    <property type="molecule type" value="Genomic_DNA"/>
</dbReference>
<feature type="active site" description="Phosphocysteine intermediate; for EIIB activity" evidence="11">
    <location>
        <position position="433"/>
    </location>
</feature>
<dbReference type="SUPFAM" id="SSF55604">
    <property type="entry name" value="Glucose permease domain IIB"/>
    <property type="match status" value="1"/>
</dbReference>
<evidence type="ECO:0000256" key="3">
    <source>
        <dbReference type="ARBA" id="ARBA00022475"/>
    </source>
</evidence>
<dbReference type="PANTHER" id="PTHR30009">
    <property type="entry name" value="CYTOCHROME C-TYPE SYNTHESIS PROTEIN AND PTS TRANSMEMBRANE COMPONENT"/>
    <property type="match status" value="1"/>
</dbReference>
<keyword evidence="5 15" id="KW-0808">Transferase</keyword>
<dbReference type="Gene3D" id="3.30.1360.60">
    <property type="entry name" value="Glucose permease domain IIB"/>
    <property type="match status" value="1"/>
</dbReference>
<dbReference type="InterPro" id="IPR036878">
    <property type="entry name" value="Glu_permease_IIB"/>
</dbReference>
<keyword evidence="6" id="KW-0598">Phosphotransferase system</keyword>
<dbReference type="GO" id="GO:0016301">
    <property type="term" value="F:kinase activity"/>
    <property type="evidence" value="ECO:0007669"/>
    <property type="project" value="UniProtKB-KW"/>
</dbReference>
<feature type="domain" description="PTS EIIB type-1" evidence="13">
    <location>
        <begin position="411"/>
        <end position="489"/>
    </location>
</feature>
<evidence type="ECO:0000256" key="10">
    <source>
        <dbReference type="ARBA" id="ARBA00023136"/>
    </source>
</evidence>
<dbReference type="GO" id="GO:0008982">
    <property type="term" value="F:protein-N(PI)-phosphohistidine-sugar phosphotransferase activity"/>
    <property type="evidence" value="ECO:0007669"/>
    <property type="project" value="InterPro"/>
</dbReference>
<dbReference type="PROSITE" id="PS01035">
    <property type="entry name" value="PTS_EIIB_TYPE_1_CYS"/>
    <property type="match status" value="1"/>
</dbReference>
<evidence type="ECO:0000256" key="11">
    <source>
        <dbReference type="PROSITE-ProRule" id="PRU00421"/>
    </source>
</evidence>
<feature type="transmembrane region" description="Helical" evidence="12">
    <location>
        <begin position="20"/>
        <end position="38"/>
    </location>
</feature>
<evidence type="ECO:0000256" key="4">
    <source>
        <dbReference type="ARBA" id="ARBA00022597"/>
    </source>
</evidence>
<dbReference type="PROSITE" id="PS51098">
    <property type="entry name" value="PTS_EIIB_TYPE_1"/>
    <property type="match status" value="1"/>
</dbReference>
<dbReference type="Proteomes" id="UP000092605">
    <property type="component" value="Unassembled WGS sequence"/>
</dbReference>
<evidence type="ECO:0000313" key="17">
    <source>
        <dbReference type="Proteomes" id="UP000092605"/>
    </source>
</evidence>
<dbReference type="Proteomes" id="UP000323392">
    <property type="component" value="Unassembled WGS sequence"/>
</dbReference>
<dbReference type="InterPro" id="IPR018113">
    <property type="entry name" value="PTrfase_EIIB_Cys"/>
</dbReference>
<evidence type="ECO:0000313" key="16">
    <source>
        <dbReference type="EMBL" id="SHK33654.1"/>
    </source>
</evidence>
<dbReference type="InterPro" id="IPR013013">
    <property type="entry name" value="PTS_EIIC_1"/>
</dbReference>
<keyword evidence="9 12" id="KW-1133">Transmembrane helix</keyword>
<dbReference type="GO" id="GO:0005886">
    <property type="term" value="C:plasma membrane"/>
    <property type="evidence" value="ECO:0007669"/>
    <property type="project" value="UniProtKB-SubCell"/>
</dbReference>
<dbReference type="PANTHER" id="PTHR30009:SF20">
    <property type="entry name" value="PTS SYSTEM GLUCOSE-SPECIFIC EIICB COMPONENT-RELATED"/>
    <property type="match status" value="1"/>
</dbReference>
<evidence type="ECO:0000313" key="15">
    <source>
        <dbReference type="EMBL" id="KXZ40411.1"/>
    </source>
</evidence>
<evidence type="ECO:0000256" key="5">
    <source>
        <dbReference type="ARBA" id="ARBA00022679"/>
    </source>
</evidence>
<dbReference type="InterPro" id="IPR050429">
    <property type="entry name" value="PTS_Glucose_EIICBA"/>
</dbReference>
<dbReference type="GO" id="GO:0090563">
    <property type="term" value="F:protein-phosphocysteine-sugar phosphotransferase activity"/>
    <property type="evidence" value="ECO:0007669"/>
    <property type="project" value="TreeGrafter"/>
</dbReference>
<feature type="transmembrane region" description="Helical" evidence="12">
    <location>
        <begin position="288"/>
        <end position="305"/>
    </location>
</feature>
<keyword evidence="8" id="KW-0418">Kinase</keyword>
<evidence type="ECO:0000256" key="12">
    <source>
        <dbReference type="SAM" id="Phobius"/>
    </source>
</evidence>
<dbReference type="GO" id="GO:0009401">
    <property type="term" value="P:phosphoenolpyruvate-dependent sugar phosphotransferase system"/>
    <property type="evidence" value="ECO:0007669"/>
    <property type="project" value="UniProtKB-KW"/>
</dbReference>
<dbReference type="RefSeq" id="WP_066071232.1">
    <property type="nucleotide sequence ID" value="NZ_FRBG01000001.1"/>
</dbReference>
<dbReference type="InterPro" id="IPR003352">
    <property type="entry name" value="PTS_EIIC"/>
</dbReference>
<comment type="subcellular location">
    <subcellularLocation>
        <location evidence="1">Cell membrane</location>
        <topology evidence="1">Multi-pass membrane protein</topology>
    </subcellularLocation>
</comment>
<feature type="transmembrane region" description="Helical" evidence="12">
    <location>
        <begin position="366"/>
        <end position="387"/>
    </location>
</feature>
<evidence type="ECO:0000256" key="2">
    <source>
        <dbReference type="ARBA" id="ARBA00022448"/>
    </source>
</evidence>
<reference evidence="15 17" key="1">
    <citation type="submission" date="2016-02" db="EMBL/GenBank/DDBJ databases">
        <title>Draft genome sequence for Clostridium paradoxum JW-YL-7.</title>
        <authorList>
            <person name="Utturkar S.M."/>
            <person name="Lancaster A."/>
            <person name="Poole F.L."/>
            <person name="Adams M.W."/>
            <person name="Brown S.D."/>
        </authorList>
    </citation>
    <scope>NUCLEOTIDE SEQUENCE [LARGE SCALE GENOMIC DNA]</scope>
    <source>
        <strain evidence="15 17">JW-YL-7</strain>
    </source>
</reference>
<feature type="domain" description="PTS EIIC type-1" evidence="14">
    <location>
        <begin position="5"/>
        <end position="399"/>
    </location>
</feature>
<feature type="transmembrane region" description="Helical" evidence="12">
    <location>
        <begin position="88"/>
        <end position="105"/>
    </location>
</feature>
<dbReference type="Pfam" id="PF02378">
    <property type="entry name" value="PTS_EIIC"/>
    <property type="match status" value="1"/>
</dbReference>
<accession>A0A150FS09</accession>
<name>A0A150FS09_CLOPD</name>
<keyword evidence="7 12" id="KW-0812">Transmembrane</keyword>
<dbReference type="PROSITE" id="PS51103">
    <property type="entry name" value="PTS_EIIC_TYPE_1"/>
    <property type="match status" value="1"/>
</dbReference>
<dbReference type="FunFam" id="3.30.1360.60:FF:000001">
    <property type="entry name" value="PTS system glucose-specific IIBC component PtsG"/>
    <property type="match status" value="1"/>
</dbReference>
<keyword evidence="2" id="KW-0813">Transport</keyword>
<dbReference type="STRING" id="1121328.JWYL7_1486"/>
<gene>
    <name evidence="15" type="ORF">JWYL7_1486</name>
    <name evidence="16" type="ORF">SAMN05661008_00035</name>
</gene>
<feature type="transmembrane region" description="Helical" evidence="12">
    <location>
        <begin position="117"/>
        <end position="136"/>
    </location>
</feature>
<feature type="transmembrane region" description="Helical" evidence="12">
    <location>
        <begin position="58"/>
        <end position="81"/>
    </location>
</feature>
<evidence type="ECO:0000256" key="6">
    <source>
        <dbReference type="ARBA" id="ARBA00022683"/>
    </source>
</evidence>
<keyword evidence="10 12" id="KW-0472">Membrane</keyword>